<reference evidence="1 2" key="1">
    <citation type="submission" date="2014-07" db="EMBL/GenBank/DDBJ databases">
        <title>Isolation and characterization of Rhizobium leguminosarum phages from western Canadian soils and complete genome sequences of rhizobiophages vB_RleS_L338C and vB_RleM_P10VF.</title>
        <authorList>
            <person name="Restrepo-Cordoba M."/>
            <person name="Halmillawewa A.P."/>
            <person name="Perry B."/>
            <person name="Hynes M.F."/>
            <person name="Yost C.K."/>
        </authorList>
    </citation>
    <scope>NUCLEOTIDE SEQUENCE [LARGE SCALE GENOMIC DNA]</scope>
</reference>
<evidence type="ECO:0000313" key="2">
    <source>
        <dbReference type="Proteomes" id="UP000204140"/>
    </source>
</evidence>
<dbReference type="RefSeq" id="YP_009099944.1">
    <property type="nucleotide sequence ID" value="NC_025429.1"/>
</dbReference>
<keyword evidence="2" id="KW-1185">Reference proteome</keyword>
<dbReference type="KEGG" id="vg:22109754"/>
<accession>A0A076YIX7</accession>
<sequence length="86" mass="9868">MINDLVSRRLKQMEPIGASLIIRGYHRGNFVGKFAISTIRLAGSDYTRVRNLNFDMVWHFEGIIDECDAANRGAALIEAWLMRKEQ</sequence>
<protein>
    <submittedName>
        <fullName evidence="1">Uncharacterized protein</fullName>
    </submittedName>
</protein>
<dbReference type="Proteomes" id="UP000204140">
    <property type="component" value="Segment"/>
</dbReference>
<organism evidence="1 2">
    <name type="scientific">Rhizobium phage vB_RleM_P10VF</name>
    <dbReference type="NCBI Taxonomy" id="1527770"/>
    <lineage>
        <taxon>Viruses</taxon>
        <taxon>Duplodnaviria</taxon>
        <taxon>Heunggongvirae</taxon>
        <taxon>Uroviricota</taxon>
        <taxon>Caudoviricetes</taxon>
        <taxon>Pootjesviridae</taxon>
        <taxon>Innesvirus</taxon>
        <taxon>Innesvirus P10VF</taxon>
    </lineage>
</organism>
<dbReference type="EMBL" id="KM199770">
    <property type="protein sequence ID" value="AIK68418.1"/>
    <property type="molecule type" value="Genomic_DNA"/>
</dbReference>
<dbReference type="GeneID" id="22109754"/>
<proteinExistence type="predicted"/>
<name>A0A076YIX7_9CAUD</name>
<gene>
    <name evidence="1" type="ORF">P10VF_205</name>
</gene>
<evidence type="ECO:0000313" key="1">
    <source>
        <dbReference type="EMBL" id="AIK68418.1"/>
    </source>
</evidence>